<name>A0A8S1YQP3_9CILI</name>
<dbReference type="AlphaFoldDB" id="A0A8S1YQP3"/>
<keyword evidence="2" id="KW-1185">Reference proteome</keyword>
<accession>A0A8S1YQP3</accession>
<proteinExistence type="predicted"/>
<sequence length="48" mass="6068">MENEEEVQEMIQEVKIYVKILLEPKLNRKMKFWNLQFIKKVYKQKLRL</sequence>
<organism evidence="1 2">
    <name type="scientific">Paramecium pentaurelia</name>
    <dbReference type="NCBI Taxonomy" id="43138"/>
    <lineage>
        <taxon>Eukaryota</taxon>
        <taxon>Sar</taxon>
        <taxon>Alveolata</taxon>
        <taxon>Ciliophora</taxon>
        <taxon>Intramacronucleata</taxon>
        <taxon>Oligohymenophorea</taxon>
        <taxon>Peniculida</taxon>
        <taxon>Parameciidae</taxon>
        <taxon>Paramecium</taxon>
    </lineage>
</organism>
<evidence type="ECO:0000313" key="1">
    <source>
        <dbReference type="EMBL" id="CAD8213904.1"/>
    </source>
</evidence>
<protein>
    <submittedName>
        <fullName evidence="1">Uncharacterized protein</fullName>
    </submittedName>
</protein>
<comment type="caution">
    <text evidence="1">The sequence shown here is derived from an EMBL/GenBank/DDBJ whole genome shotgun (WGS) entry which is preliminary data.</text>
</comment>
<dbReference type="EMBL" id="CAJJDO010000189">
    <property type="protein sequence ID" value="CAD8213904.1"/>
    <property type="molecule type" value="Genomic_DNA"/>
</dbReference>
<reference evidence="1" key="1">
    <citation type="submission" date="2021-01" db="EMBL/GenBank/DDBJ databases">
        <authorList>
            <consortium name="Genoscope - CEA"/>
            <person name="William W."/>
        </authorList>
    </citation>
    <scope>NUCLEOTIDE SEQUENCE</scope>
</reference>
<dbReference type="Proteomes" id="UP000689195">
    <property type="component" value="Unassembled WGS sequence"/>
</dbReference>
<evidence type="ECO:0000313" key="2">
    <source>
        <dbReference type="Proteomes" id="UP000689195"/>
    </source>
</evidence>
<gene>
    <name evidence="1" type="ORF">PPENT_87.1.T1890021</name>
</gene>